<dbReference type="EMBL" id="JAYMYS010000009">
    <property type="protein sequence ID" value="KAK7380274.1"/>
    <property type="molecule type" value="Genomic_DNA"/>
</dbReference>
<evidence type="ECO:0000256" key="1">
    <source>
        <dbReference type="ARBA" id="ARBA00010617"/>
    </source>
</evidence>
<sequence>MSNILSETSSLLWFFLSMLSLFIFLAFPIIVNLLSRSNSRSSKDSPPSPSKLPILGNLHQLGTSHHRTLHSLAQTYGPLMLLHFGKVPVLVVSNAEAATEILKTQDHVFCNRPHRKMFDIFWYGSRDVASAPYGHYWRQVKSICVLHLLSTKKVQSFGRVREEEVVGMIEKVRKSCGDSNSMAVNLTDVFSDVTNDIVCRSVIGKRYEASELRGPMSQLEELLGASVLGDYIPWLHWLGRVNGMYGKAERAAKQLDEFLDKVVDEHLGKRGCDDADGEGQNDFVDILLGIQKTSSTTDFQVDRTIMKALIMDMFGAGTDTTLAVLEWAMTELLRHPSAMQKLQYEVRRVAGDRTHITEEDLSDMPYLKAVIKEILRLHPPSPILIPRECMQDTKVMGYDITTGTQVIVNSWAISTDPSYWDQPLEFQPERFLNSSIDIKGHDFNLIPFGAGRRGCPGIAFAMVVNELVLANIVHQFDWAVPDGLLGRHTLDMSETTGLTVHKKLPLVALASPHL</sequence>
<evidence type="ECO:0000256" key="3">
    <source>
        <dbReference type="ARBA" id="ARBA00023004"/>
    </source>
</evidence>
<keyword evidence="8" id="KW-1185">Reference proteome</keyword>
<dbReference type="CDD" id="cd11072">
    <property type="entry name" value="CYP71-like"/>
    <property type="match status" value="1"/>
</dbReference>
<keyword evidence="5" id="KW-0560">Oxidoreductase</keyword>
<name>A0AAN9P181_PSOTE</name>
<comment type="caution">
    <text evidence="7">The sequence shown here is derived from an EMBL/GenBank/DDBJ whole genome shotgun (WGS) entry which is preliminary data.</text>
</comment>
<dbReference type="Pfam" id="PF00067">
    <property type="entry name" value="p450"/>
    <property type="match status" value="1"/>
</dbReference>
<dbReference type="InterPro" id="IPR036396">
    <property type="entry name" value="Cyt_P450_sf"/>
</dbReference>
<dbReference type="GO" id="GO:0020037">
    <property type="term" value="F:heme binding"/>
    <property type="evidence" value="ECO:0007669"/>
    <property type="project" value="InterPro"/>
</dbReference>
<dbReference type="InterPro" id="IPR017972">
    <property type="entry name" value="Cyt_P450_CS"/>
</dbReference>
<dbReference type="PANTHER" id="PTHR47955:SF15">
    <property type="entry name" value="CYTOCHROME P450 71A2-LIKE"/>
    <property type="match status" value="1"/>
</dbReference>
<evidence type="ECO:0000256" key="4">
    <source>
        <dbReference type="PIRSR" id="PIRSR602401-1"/>
    </source>
</evidence>
<dbReference type="PROSITE" id="PS00086">
    <property type="entry name" value="CYTOCHROME_P450"/>
    <property type="match status" value="1"/>
</dbReference>
<dbReference type="PRINTS" id="PR00463">
    <property type="entry name" value="EP450I"/>
</dbReference>
<feature type="transmembrane region" description="Helical" evidence="6">
    <location>
        <begin position="12"/>
        <end position="34"/>
    </location>
</feature>
<evidence type="ECO:0000313" key="8">
    <source>
        <dbReference type="Proteomes" id="UP001386955"/>
    </source>
</evidence>
<evidence type="ECO:0000313" key="7">
    <source>
        <dbReference type="EMBL" id="KAK7380274.1"/>
    </source>
</evidence>
<proteinExistence type="inferred from homology"/>
<dbReference type="GO" id="GO:0004497">
    <property type="term" value="F:monooxygenase activity"/>
    <property type="evidence" value="ECO:0007669"/>
    <property type="project" value="UniProtKB-KW"/>
</dbReference>
<dbReference type="GO" id="GO:0005506">
    <property type="term" value="F:iron ion binding"/>
    <property type="evidence" value="ECO:0007669"/>
    <property type="project" value="InterPro"/>
</dbReference>
<gene>
    <name evidence="7" type="ORF">VNO78_32782</name>
</gene>
<keyword evidence="2 4" id="KW-0479">Metal-binding</keyword>
<evidence type="ECO:0008006" key="9">
    <source>
        <dbReference type="Google" id="ProtNLM"/>
    </source>
</evidence>
<organism evidence="7 8">
    <name type="scientific">Psophocarpus tetragonolobus</name>
    <name type="common">Winged bean</name>
    <name type="synonym">Dolichos tetragonolobus</name>
    <dbReference type="NCBI Taxonomy" id="3891"/>
    <lineage>
        <taxon>Eukaryota</taxon>
        <taxon>Viridiplantae</taxon>
        <taxon>Streptophyta</taxon>
        <taxon>Embryophyta</taxon>
        <taxon>Tracheophyta</taxon>
        <taxon>Spermatophyta</taxon>
        <taxon>Magnoliopsida</taxon>
        <taxon>eudicotyledons</taxon>
        <taxon>Gunneridae</taxon>
        <taxon>Pentapetalae</taxon>
        <taxon>rosids</taxon>
        <taxon>fabids</taxon>
        <taxon>Fabales</taxon>
        <taxon>Fabaceae</taxon>
        <taxon>Papilionoideae</taxon>
        <taxon>50 kb inversion clade</taxon>
        <taxon>NPAAA clade</taxon>
        <taxon>indigoferoid/millettioid clade</taxon>
        <taxon>Phaseoleae</taxon>
        <taxon>Psophocarpus</taxon>
    </lineage>
</organism>
<comment type="cofactor">
    <cofactor evidence="4">
        <name>heme</name>
        <dbReference type="ChEBI" id="CHEBI:30413"/>
    </cofactor>
</comment>
<dbReference type="InterPro" id="IPR002401">
    <property type="entry name" value="Cyt_P450_E_grp-I"/>
</dbReference>
<evidence type="ECO:0000256" key="6">
    <source>
        <dbReference type="SAM" id="Phobius"/>
    </source>
</evidence>
<dbReference type="Proteomes" id="UP001386955">
    <property type="component" value="Unassembled WGS sequence"/>
</dbReference>
<reference evidence="7 8" key="1">
    <citation type="submission" date="2024-01" db="EMBL/GenBank/DDBJ databases">
        <title>The genomes of 5 underutilized Papilionoideae crops provide insights into root nodulation and disease resistanc.</title>
        <authorList>
            <person name="Jiang F."/>
        </authorList>
    </citation>
    <scope>NUCLEOTIDE SEQUENCE [LARGE SCALE GENOMIC DNA]</scope>
    <source>
        <strain evidence="7">DUOXIRENSHENG_FW03</strain>
        <tissue evidence="7">Leaves</tissue>
    </source>
</reference>
<evidence type="ECO:0000256" key="2">
    <source>
        <dbReference type="ARBA" id="ARBA00022723"/>
    </source>
</evidence>
<dbReference type="FunFam" id="1.10.630.10:FF:000011">
    <property type="entry name" value="Cytochrome P450 83B1"/>
    <property type="match status" value="1"/>
</dbReference>
<keyword evidence="6" id="KW-0812">Transmembrane</keyword>
<keyword evidence="3 4" id="KW-0408">Iron</keyword>
<evidence type="ECO:0000256" key="5">
    <source>
        <dbReference type="RuleBase" id="RU000461"/>
    </source>
</evidence>
<protein>
    <recommendedName>
        <fullName evidence="9">Cytochrome P450</fullName>
    </recommendedName>
</protein>
<dbReference type="PANTHER" id="PTHR47955">
    <property type="entry name" value="CYTOCHROME P450 FAMILY 71 PROTEIN"/>
    <property type="match status" value="1"/>
</dbReference>
<dbReference type="Gene3D" id="1.10.630.10">
    <property type="entry name" value="Cytochrome P450"/>
    <property type="match status" value="1"/>
</dbReference>
<keyword evidence="4 5" id="KW-0349">Heme</keyword>
<dbReference type="SUPFAM" id="SSF48264">
    <property type="entry name" value="Cytochrome P450"/>
    <property type="match status" value="1"/>
</dbReference>
<feature type="binding site" description="axial binding residue" evidence="4">
    <location>
        <position position="455"/>
    </location>
    <ligand>
        <name>heme</name>
        <dbReference type="ChEBI" id="CHEBI:30413"/>
    </ligand>
    <ligandPart>
        <name>Fe</name>
        <dbReference type="ChEBI" id="CHEBI:18248"/>
    </ligandPart>
</feature>
<accession>A0AAN9P181</accession>
<dbReference type="GO" id="GO:0016705">
    <property type="term" value="F:oxidoreductase activity, acting on paired donors, with incorporation or reduction of molecular oxygen"/>
    <property type="evidence" value="ECO:0007669"/>
    <property type="project" value="InterPro"/>
</dbReference>
<dbReference type="InterPro" id="IPR001128">
    <property type="entry name" value="Cyt_P450"/>
</dbReference>
<dbReference type="AlphaFoldDB" id="A0AAN9P181"/>
<dbReference type="PRINTS" id="PR00385">
    <property type="entry name" value="P450"/>
</dbReference>
<keyword evidence="5" id="KW-0503">Monooxygenase</keyword>
<keyword evidence="6" id="KW-1133">Transmembrane helix</keyword>
<comment type="similarity">
    <text evidence="1 5">Belongs to the cytochrome P450 family.</text>
</comment>
<keyword evidence="6" id="KW-0472">Membrane</keyword>